<accession>A0A4Y2ISI3</accession>
<keyword evidence="2" id="KW-0812">Transmembrane</keyword>
<dbReference type="PROSITE" id="PS00022">
    <property type="entry name" value="EGF_1"/>
    <property type="match status" value="1"/>
</dbReference>
<keyword evidence="1" id="KW-0245">EGF-like domain</keyword>
<evidence type="ECO:0000256" key="1">
    <source>
        <dbReference type="PROSITE-ProRule" id="PRU00076"/>
    </source>
</evidence>
<protein>
    <recommendedName>
        <fullName evidence="3">EGF-like domain-containing protein</fullName>
    </recommendedName>
</protein>
<gene>
    <name evidence="4" type="ORF">AVEN_220429_1</name>
</gene>
<dbReference type="SUPFAM" id="SSF57196">
    <property type="entry name" value="EGF/Laminin"/>
    <property type="match status" value="1"/>
</dbReference>
<dbReference type="PROSITE" id="PS01186">
    <property type="entry name" value="EGF_2"/>
    <property type="match status" value="1"/>
</dbReference>
<dbReference type="InterPro" id="IPR000742">
    <property type="entry name" value="EGF"/>
</dbReference>
<dbReference type="OrthoDB" id="6433361at2759"/>
<dbReference type="AlphaFoldDB" id="A0A4Y2ISI3"/>
<feature type="disulfide bond" evidence="1">
    <location>
        <begin position="340"/>
        <end position="349"/>
    </location>
</feature>
<proteinExistence type="predicted"/>
<dbReference type="PROSITE" id="PS50026">
    <property type="entry name" value="EGF_3"/>
    <property type="match status" value="1"/>
</dbReference>
<evidence type="ECO:0000259" key="3">
    <source>
        <dbReference type="PROSITE" id="PS50026"/>
    </source>
</evidence>
<organism evidence="4 5">
    <name type="scientific">Araneus ventricosus</name>
    <name type="common">Orbweaver spider</name>
    <name type="synonym">Epeira ventricosa</name>
    <dbReference type="NCBI Taxonomy" id="182803"/>
    <lineage>
        <taxon>Eukaryota</taxon>
        <taxon>Metazoa</taxon>
        <taxon>Ecdysozoa</taxon>
        <taxon>Arthropoda</taxon>
        <taxon>Chelicerata</taxon>
        <taxon>Arachnida</taxon>
        <taxon>Araneae</taxon>
        <taxon>Araneomorphae</taxon>
        <taxon>Entelegynae</taxon>
        <taxon>Araneoidea</taxon>
        <taxon>Araneidae</taxon>
        <taxon>Araneus</taxon>
    </lineage>
</organism>
<keyword evidence="2" id="KW-1133">Transmembrane helix</keyword>
<keyword evidence="1" id="KW-1015">Disulfide bond</keyword>
<dbReference type="Gene3D" id="2.10.25.10">
    <property type="entry name" value="Laminin"/>
    <property type="match status" value="1"/>
</dbReference>
<feature type="transmembrane region" description="Helical" evidence="2">
    <location>
        <begin position="365"/>
        <end position="389"/>
    </location>
</feature>
<feature type="domain" description="EGF-like" evidence="3">
    <location>
        <begin position="320"/>
        <end position="350"/>
    </location>
</feature>
<comment type="caution">
    <text evidence="4">The sequence shown here is derived from an EMBL/GenBank/DDBJ whole genome shotgun (WGS) entry which is preliminary data.</text>
</comment>
<reference evidence="4 5" key="1">
    <citation type="journal article" date="2019" name="Sci. Rep.">
        <title>Orb-weaving spider Araneus ventricosus genome elucidates the spidroin gene catalogue.</title>
        <authorList>
            <person name="Kono N."/>
            <person name="Nakamura H."/>
            <person name="Ohtoshi R."/>
            <person name="Moran D.A.P."/>
            <person name="Shinohara A."/>
            <person name="Yoshida Y."/>
            <person name="Fujiwara M."/>
            <person name="Mori M."/>
            <person name="Tomita M."/>
            <person name="Arakawa K."/>
        </authorList>
    </citation>
    <scope>NUCLEOTIDE SEQUENCE [LARGE SCALE GENOMIC DNA]</scope>
</reference>
<dbReference type="SMART" id="SM00181">
    <property type="entry name" value="EGF"/>
    <property type="match status" value="1"/>
</dbReference>
<name>A0A4Y2ISI3_ARAVE</name>
<keyword evidence="2" id="KW-0472">Membrane</keyword>
<keyword evidence="5" id="KW-1185">Reference proteome</keyword>
<evidence type="ECO:0000256" key="2">
    <source>
        <dbReference type="SAM" id="Phobius"/>
    </source>
</evidence>
<comment type="caution">
    <text evidence="1">Lacks conserved residue(s) required for the propagation of feature annotation.</text>
</comment>
<evidence type="ECO:0000313" key="5">
    <source>
        <dbReference type="Proteomes" id="UP000499080"/>
    </source>
</evidence>
<dbReference type="EMBL" id="BGPR01002847">
    <property type="protein sequence ID" value="GBM79872.1"/>
    <property type="molecule type" value="Genomic_DNA"/>
</dbReference>
<sequence length="397" mass="43105">MKPGKVFPECDCGPRGSCFFEFGQKKCLCSPFSTEKNGKCIVTETSTSISTDSSSFMTTILPSTISACHCGPATNSCFLDSSGDKNCSCFSGYTPVNGHCVECNCGPRGRCSFESGKKKCVCEANAAENDGKCEKCNCGPYGSCGFEYGKKKCDCRSFAIEKNGVCVVMDTTSSEDTTVVTSTIQTSTTQKCNCGPYGSCSFEYGQKKCHCLSFAIEKNGVCVVIDTTSSEDTTVVTSTIPTSTTQNCDCGENSKSCHFTREGDKVCICTSGYAQVYGFCHNCNCGVNSISCFYRRDGTKLCNCDFGYIQEEGHCTAICSEDKCEYGKCEVIGSGFKCRCNEGFTGRRCEDKIETKLNKEDLWKIMQVSLIFAMFVLLSGVLCSMTRILNKIPKMSK</sequence>
<evidence type="ECO:0000313" key="4">
    <source>
        <dbReference type="EMBL" id="GBM79872.1"/>
    </source>
</evidence>
<dbReference type="Proteomes" id="UP000499080">
    <property type="component" value="Unassembled WGS sequence"/>
</dbReference>